<sequence length="338" mass="36253">MRIGEVSELSGVSVRMLRHYDRTGLLTPSHRTSAGYRDYTPADLDRLLRVEALRSLGLSLAEVRDALTDPGMSAASVLDDIRARTLLRIRAERELLDRLDEVRAATPTDWKDALDVTALLTALREGPSRRRQAAVIQSPDRQPVAALVASYLEEPDDNAAGALRWSLLRSGEAAVPGLLCHLLERIGGDPVTDRRIIDLLDGSDAPAATAALEDVLLMSDTDENICPDTAARVATALARRGIRPEKVIDTLVGMVRDGIRDTEAADALAGVVRDDPGACSTVIGKLLTTAEDSGIPARLRIVQAFGDIPGAGAREALERFAGDEDTTVAGTAHYLLGR</sequence>
<accession>A0A2Z3YRR5</accession>
<dbReference type="PROSITE" id="PS50937">
    <property type="entry name" value="HTH_MERR_2"/>
    <property type="match status" value="1"/>
</dbReference>
<feature type="domain" description="HTH merR-type" evidence="2">
    <location>
        <begin position="1"/>
        <end position="69"/>
    </location>
</feature>
<dbReference type="STRING" id="1737425.GCA_900049755_01607"/>
<dbReference type="PANTHER" id="PTHR30204:SF93">
    <property type="entry name" value="HTH MERR-TYPE DOMAIN-CONTAINING PROTEIN"/>
    <property type="match status" value="1"/>
</dbReference>
<dbReference type="Gene3D" id="1.10.1660.10">
    <property type="match status" value="1"/>
</dbReference>
<reference evidence="4" key="1">
    <citation type="submission" date="2017-11" db="EMBL/GenBank/DDBJ databases">
        <title>Otitis media/interna in a cat caused by the recently described species Corynebacterium provencense.</title>
        <authorList>
            <person name="Kittl S."/>
            <person name="Brodard I."/>
            <person name="Rychener L."/>
            <person name="Jores J."/>
            <person name="Roosje P."/>
            <person name="Gobeli Brawand S."/>
        </authorList>
    </citation>
    <scope>NUCLEOTIDE SEQUENCE [LARGE SCALE GENOMIC DNA]</scope>
    <source>
        <strain evidence="4">17KM38</strain>
    </source>
</reference>
<dbReference type="GO" id="GO:0003677">
    <property type="term" value="F:DNA binding"/>
    <property type="evidence" value="ECO:0007669"/>
    <property type="project" value="UniProtKB-KW"/>
</dbReference>
<evidence type="ECO:0000313" key="3">
    <source>
        <dbReference type="EMBL" id="AWT26999.1"/>
    </source>
</evidence>
<dbReference type="PRINTS" id="PR00040">
    <property type="entry name" value="HTHMERR"/>
</dbReference>
<dbReference type="InterPro" id="IPR009061">
    <property type="entry name" value="DNA-bd_dom_put_sf"/>
</dbReference>
<name>A0A2Z3YRR5_9CORY</name>
<dbReference type="InterPro" id="IPR000551">
    <property type="entry name" value="MerR-type_HTH_dom"/>
</dbReference>
<protein>
    <submittedName>
        <fullName evidence="3">HTH-type transcriptional activator TipA</fullName>
    </submittedName>
</protein>
<keyword evidence="1" id="KW-0238">DNA-binding</keyword>
<dbReference type="PANTHER" id="PTHR30204">
    <property type="entry name" value="REDOX-CYCLING DRUG-SENSING TRANSCRIPTIONAL ACTIVATOR SOXR"/>
    <property type="match status" value="1"/>
</dbReference>
<dbReference type="SUPFAM" id="SSF46955">
    <property type="entry name" value="Putative DNA-binding domain"/>
    <property type="match status" value="1"/>
</dbReference>
<proteinExistence type="predicted"/>
<evidence type="ECO:0000256" key="1">
    <source>
        <dbReference type="ARBA" id="ARBA00023125"/>
    </source>
</evidence>
<dbReference type="RefSeq" id="WP_110482038.1">
    <property type="nucleotide sequence ID" value="NZ_CP024988.1"/>
</dbReference>
<dbReference type="PROSITE" id="PS00552">
    <property type="entry name" value="HTH_MERR_1"/>
    <property type="match status" value="1"/>
</dbReference>
<dbReference type="Proteomes" id="UP000247696">
    <property type="component" value="Chromosome"/>
</dbReference>
<organism evidence="3 4">
    <name type="scientific">Corynebacterium provencense</name>
    <dbReference type="NCBI Taxonomy" id="1737425"/>
    <lineage>
        <taxon>Bacteria</taxon>
        <taxon>Bacillati</taxon>
        <taxon>Actinomycetota</taxon>
        <taxon>Actinomycetes</taxon>
        <taxon>Mycobacteriales</taxon>
        <taxon>Corynebacteriaceae</taxon>
        <taxon>Corynebacterium</taxon>
    </lineage>
</organism>
<dbReference type="OrthoDB" id="9808480at2"/>
<dbReference type="CDD" id="cd01106">
    <property type="entry name" value="HTH_TipAL-Mta"/>
    <property type="match status" value="1"/>
</dbReference>
<dbReference type="SUPFAM" id="SSF48371">
    <property type="entry name" value="ARM repeat"/>
    <property type="match status" value="1"/>
</dbReference>
<evidence type="ECO:0000259" key="2">
    <source>
        <dbReference type="PROSITE" id="PS50937"/>
    </source>
</evidence>
<dbReference type="InterPro" id="IPR047057">
    <property type="entry name" value="MerR_fam"/>
</dbReference>
<keyword evidence="4" id="KW-1185">Reference proteome</keyword>
<dbReference type="SMART" id="SM00422">
    <property type="entry name" value="HTH_MERR"/>
    <property type="match status" value="1"/>
</dbReference>
<dbReference type="GO" id="GO:0003700">
    <property type="term" value="F:DNA-binding transcription factor activity"/>
    <property type="evidence" value="ECO:0007669"/>
    <property type="project" value="InterPro"/>
</dbReference>
<evidence type="ECO:0000313" key="4">
    <source>
        <dbReference type="Proteomes" id="UP000247696"/>
    </source>
</evidence>
<gene>
    <name evidence="3" type="primary">tipA</name>
    <name evidence="3" type="ORF">Csp1_22490</name>
</gene>
<dbReference type="KEGG" id="cpre:Csp1_22490"/>
<dbReference type="Pfam" id="PF13411">
    <property type="entry name" value="MerR_1"/>
    <property type="match status" value="1"/>
</dbReference>
<dbReference type="AlphaFoldDB" id="A0A2Z3YRR5"/>
<dbReference type="InterPro" id="IPR016024">
    <property type="entry name" value="ARM-type_fold"/>
</dbReference>
<dbReference type="EMBL" id="CP024988">
    <property type="protein sequence ID" value="AWT26999.1"/>
    <property type="molecule type" value="Genomic_DNA"/>
</dbReference>